<gene>
    <name evidence="2" type="ORF">GQF03_12295</name>
</gene>
<keyword evidence="1" id="KW-0812">Transmembrane</keyword>
<comment type="caution">
    <text evidence="2">The sequence shown here is derived from an EMBL/GenBank/DDBJ whole genome shotgun (WGS) entry which is preliminary data.</text>
</comment>
<organism evidence="2 3">
    <name type="scientific">Sneathiella chungangensis</name>
    <dbReference type="NCBI Taxonomy" id="1418234"/>
    <lineage>
        <taxon>Bacteria</taxon>
        <taxon>Pseudomonadati</taxon>
        <taxon>Pseudomonadota</taxon>
        <taxon>Alphaproteobacteria</taxon>
        <taxon>Sneathiellales</taxon>
        <taxon>Sneathiellaceae</taxon>
        <taxon>Sneathiella</taxon>
    </lineage>
</organism>
<keyword evidence="1" id="KW-1133">Transmembrane helix</keyword>
<dbReference type="EMBL" id="WTVA01000014">
    <property type="protein sequence ID" value="MZR23108.1"/>
    <property type="molecule type" value="Genomic_DNA"/>
</dbReference>
<evidence type="ECO:0008006" key="4">
    <source>
        <dbReference type="Google" id="ProtNLM"/>
    </source>
</evidence>
<accession>A0A845MGI3</accession>
<proteinExistence type="predicted"/>
<feature type="transmembrane region" description="Helical" evidence="1">
    <location>
        <begin position="7"/>
        <end position="27"/>
    </location>
</feature>
<keyword evidence="1" id="KW-0472">Membrane</keyword>
<dbReference type="Proteomes" id="UP000445696">
    <property type="component" value="Unassembled WGS sequence"/>
</dbReference>
<name>A0A845MGI3_9PROT</name>
<evidence type="ECO:0000313" key="3">
    <source>
        <dbReference type="Proteomes" id="UP000445696"/>
    </source>
</evidence>
<dbReference type="AlphaFoldDB" id="A0A845MGI3"/>
<dbReference type="RefSeq" id="WP_161339580.1">
    <property type="nucleotide sequence ID" value="NZ_JBHSDG010000003.1"/>
</dbReference>
<evidence type="ECO:0000256" key="1">
    <source>
        <dbReference type="SAM" id="Phobius"/>
    </source>
</evidence>
<protein>
    <recommendedName>
        <fullName evidence="4">AsmA domain-containing protein</fullName>
    </recommendedName>
</protein>
<sequence>MGKIIGGVIIGLIVIIAIVVGVFYFNLDKVIIAAVESYGSDVTKTDVVLNDVDLDLTSGKGALKGFSVGNPDGFEEDHSIKFDSVAMEVDIADTSDKLIHIREIRVENPSIIYEVNQTTNNLTAIQNNVDAFLKEKGLGGEKSDEASSEDGPKVIIDNLYVTGGQVSVKAPILANQKVEGRLPNIHMVNIGKDEGGASPGEVAAKIIEEITGKAMGVITQLGIGKNIGTLLDNAGDLVNKTGVGEAAGKAGEAATGAAKGATGAVEGAGKSIKKLFGD</sequence>
<evidence type="ECO:0000313" key="2">
    <source>
        <dbReference type="EMBL" id="MZR23108.1"/>
    </source>
</evidence>
<keyword evidence="3" id="KW-1185">Reference proteome</keyword>
<reference evidence="2 3" key="1">
    <citation type="journal article" date="2014" name="Int. J. Syst. Evol. Microbiol.">
        <title>Sneathiella chungangensis sp. nov., isolated from a marine sand, and emended description of the genus Sneathiella.</title>
        <authorList>
            <person name="Siamphan C."/>
            <person name="Kim H."/>
            <person name="Lee J.S."/>
            <person name="Kim W."/>
        </authorList>
    </citation>
    <scope>NUCLEOTIDE SEQUENCE [LARGE SCALE GENOMIC DNA]</scope>
    <source>
        <strain evidence="2 3">KCTC 32476</strain>
    </source>
</reference>
<dbReference type="OrthoDB" id="5401764at2"/>